<organism evidence="7 8">
    <name type="scientific">Corynebacterium spheniscorum</name>
    <dbReference type="NCBI Taxonomy" id="185761"/>
    <lineage>
        <taxon>Bacteria</taxon>
        <taxon>Bacillati</taxon>
        <taxon>Actinomycetota</taxon>
        <taxon>Actinomycetes</taxon>
        <taxon>Mycobacteriales</taxon>
        <taxon>Corynebacteriaceae</taxon>
        <taxon>Corynebacterium</taxon>
    </lineage>
</organism>
<keyword evidence="5" id="KW-0501">Molybdenum cofactor biosynthesis</keyword>
<dbReference type="InterPro" id="IPR005110">
    <property type="entry name" value="MoeA_linker/N"/>
</dbReference>
<comment type="cofactor">
    <cofactor evidence="5">
        <name>Mg(2+)</name>
        <dbReference type="ChEBI" id="CHEBI:18420"/>
    </cofactor>
</comment>
<dbReference type="AlphaFoldDB" id="A0A1I2SRN4"/>
<evidence type="ECO:0000259" key="6">
    <source>
        <dbReference type="SMART" id="SM00852"/>
    </source>
</evidence>
<dbReference type="NCBIfam" id="NF045515">
    <property type="entry name" value="Glp_gephyrin"/>
    <property type="match status" value="1"/>
</dbReference>
<dbReference type="GO" id="GO:0046872">
    <property type="term" value="F:metal ion binding"/>
    <property type="evidence" value="ECO:0007669"/>
    <property type="project" value="UniProtKB-UniRule"/>
</dbReference>
<dbReference type="InterPro" id="IPR001453">
    <property type="entry name" value="MoaB/Mog_dom"/>
</dbReference>
<accession>A0A1I2SRN4</accession>
<dbReference type="SUPFAM" id="SSF53218">
    <property type="entry name" value="Molybdenum cofactor biosynthesis proteins"/>
    <property type="match status" value="1"/>
</dbReference>
<dbReference type="InterPro" id="IPR036425">
    <property type="entry name" value="MoaB/Mog-like_dom_sf"/>
</dbReference>
<comment type="pathway">
    <text evidence="5">Cofactor biosynthesis; molybdopterin biosynthesis.</text>
</comment>
<gene>
    <name evidence="7" type="ORF">SAMN05660282_01163</name>
</gene>
<keyword evidence="5" id="KW-0808">Transferase</keyword>
<dbReference type="InterPro" id="IPR036688">
    <property type="entry name" value="MoeA_C_domain_IV_sf"/>
</dbReference>
<dbReference type="EC" id="2.10.1.1" evidence="5"/>
<dbReference type="CDD" id="cd00887">
    <property type="entry name" value="MoeA"/>
    <property type="match status" value="1"/>
</dbReference>
<dbReference type="OrthoDB" id="9804758at2"/>
<proteinExistence type="inferred from homology"/>
<dbReference type="STRING" id="185761.SAMN05660282_01163"/>
<comment type="function">
    <text evidence="1 5">Catalyzes the insertion of molybdate into adenylated molybdopterin with the concomitant release of AMP.</text>
</comment>
<comment type="catalytic activity">
    <reaction evidence="4">
        <text>adenylyl-molybdopterin + molybdate = Mo-molybdopterin + AMP + H(+)</text>
        <dbReference type="Rhea" id="RHEA:35047"/>
        <dbReference type="ChEBI" id="CHEBI:15378"/>
        <dbReference type="ChEBI" id="CHEBI:36264"/>
        <dbReference type="ChEBI" id="CHEBI:62727"/>
        <dbReference type="ChEBI" id="CHEBI:71302"/>
        <dbReference type="ChEBI" id="CHEBI:456215"/>
        <dbReference type="EC" id="2.10.1.1"/>
    </reaction>
</comment>
<dbReference type="UniPathway" id="UPA00344"/>
<dbReference type="EMBL" id="FOPJ01000005">
    <property type="protein sequence ID" value="SFG52816.1"/>
    <property type="molecule type" value="Genomic_DNA"/>
</dbReference>
<comment type="similarity">
    <text evidence="2 5">Belongs to the MoeA family.</text>
</comment>
<name>A0A1I2SRN4_9CORY</name>
<dbReference type="GO" id="GO:0005829">
    <property type="term" value="C:cytosol"/>
    <property type="evidence" value="ECO:0007669"/>
    <property type="project" value="TreeGrafter"/>
</dbReference>
<evidence type="ECO:0000256" key="3">
    <source>
        <dbReference type="ARBA" id="ARBA00022505"/>
    </source>
</evidence>
<dbReference type="InterPro" id="IPR038987">
    <property type="entry name" value="MoeA-like"/>
</dbReference>
<evidence type="ECO:0000313" key="7">
    <source>
        <dbReference type="EMBL" id="SFG52816.1"/>
    </source>
</evidence>
<dbReference type="PANTHER" id="PTHR10192:SF5">
    <property type="entry name" value="GEPHYRIN"/>
    <property type="match status" value="1"/>
</dbReference>
<evidence type="ECO:0000313" key="8">
    <source>
        <dbReference type="Proteomes" id="UP000199065"/>
    </source>
</evidence>
<keyword evidence="3 5" id="KW-0500">Molybdenum</keyword>
<evidence type="ECO:0000256" key="4">
    <source>
        <dbReference type="ARBA" id="ARBA00047317"/>
    </source>
</evidence>
<dbReference type="Gene3D" id="2.40.340.10">
    <property type="entry name" value="MoeA, C-terminal, domain IV"/>
    <property type="match status" value="1"/>
</dbReference>
<feature type="domain" description="MoaB/Mog" evidence="6">
    <location>
        <begin position="202"/>
        <end position="343"/>
    </location>
</feature>
<sequence>MPKYLENTETPLLLEDHLRSILGQCSAPAPLHLPIQDAATRGLILAEDVHAKLNVPPFPNSAVDGYLCRRADLSELPCSLVVDGDIPAGAYLNEASEPSAPAPAAGHAYRIMTGAPAPANPAEFCVIPVEHTDQPRGPQPLPKQVEIRAFDPERPHIRATGDDTKVGTLLCEKGSRLDSGALAALISTGVNEVAVYPRPRVAVVSSGDELVAPGVSPKPGQLPDSNGPMVAAIVADHARSIEVLHVADSPEDLRDLLDELVQRVDLIITTGGVSAGAYDVVRMVGSTADIRFYPVAMQPGKPQGAGRWRGPDSAAEAQLLCLPGNPVAAFCSAYLFAVPALEALSGANPSTEPYVAGTVPAIADAPIPAPREGWARVVPLHVTVGNQLLVSPFAPGGRGSHRVASLSGVGALAVLASGSSQVEAGDIIPVRLLRLPQ</sequence>
<dbReference type="SMART" id="SM00852">
    <property type="entry name" value="MoCF_biosynth"/>
    <property type="match status" value="1"/>
</dbReference>
<keyword evidence="5" id="KW-0460">Magnesium</keyword>
<reference evidence="7 8" key="1">
    <citation type="submission" date="2016-10" db="EMBL/GenBank/DDBJ databases">
        <authorList>
            <person name="de Groot N.N."/>
        </authorList>
    </citation>
    <scope>NUCLEOTIDE SEQUENCE [LARGE SCALE GENOMIC DNA]</scope>
    <source>
        <strain>J11</strain>
        <strain evidence="8">PG 39</strain>
    </source>
</reference>
<evidence type="ECO:0000256" key="2">
    <source>
        <dbReference type="ARBA" id="ARBA00010763"/>
    </source>
</evidence>
<dbReference type="GO" id="GO:0061599">
    <property type="term" value="F:molybdopterin molybdotransferase activity"/>
    <property type="evidence" value="ECO:0007669"/>
    <property type="project" value="UniProtKB-UniRule"/>
</dbReference>
<dbReference type="SUPFAM" id="SSF63867">
    <property type="entry name" value="MoeA C-terminal domain-like"/>
    <property type="match status" value="1"/>
</dbReference>
<dbReference type="Gene3D" id="3.40.980.10">
    <property type="entry name" value="MoaB/Mog-like domain"/>
    <property type="match status" value="1"/>
</dbReference>
<dbReference type="Pfam" id="PF03453">
    <property type="entry name" value="MoeA_N"/>
    <property type="match status" value="1"/>
</dbReference>
<dbReference type="RefSeq" id="WP_092285348.1">
    <property type="nucleotide sequence ID" value="NZ_FOPJ01000005.1"/>
</dbReference>
<keyword evidence="8" id="KW-1185">Reference proteome</keyword>
<dbReference type="Gene3D" id="3.90.105.10">
    <property type="entry name" value="Molybdopterin biosynthesis moea protein, domain 2"/>
    <property type="match status" value="1"/>
</dbReference>
<evidence type="ECO:0000256" key="1">
    <source>
        <dbReference type="ARBA" id="ARBA00002901"/>
    </source>
</evidence>
<dbReference type="InterPro" id="IPR036135">
    <property type="entry name" value="MoeA_linker/N_sf"/>
</dbReference>
<dbReference type="GO" id="GO:0006777">
    <property type="term" value="P:Mo-molybdopterin cofactor biosynthetic process"/>
    <property type="evidence" value="ECO:0007669"/>
    <property type="project" value="UniProtKB-UniRule"/>
</dbReference>
<dbReference type="PANTHER" id="PTHR10192">
    <property type="entry name" value="MOLYBDOPTERIN BIOSYNTHESIS PROTEIN"/>
    <property type="match status" value="1"/>
</dbReference>
<dbReference type="SUPFAM" id="SSF63882">
    <property type="entry name" value="MoeA N-terminal region -like"/>
    <property type="match status" value="1"/>
</dbReference>
<evidence type="ECO:0000256" key="5">
    <source>
        <dbReference type="RuleBase" id="RU365090"/>
    </source>
</evidence>
<protein>
    <recommendedName>
        <fullName evidence="5">Molybdopterin molybdenumtransferase</fullName>
        <ecNumber evidence="5">2.10.1.1</ecNumber>
    </recommendedName>
</protein>
<dbReference type="Pfam" id="PF00994">
    <property type="entry name" value="MoCF_biosynth"/>
    <property type="match status" value="1"/>
</dbReference>
<keyword evidence="5" id="KW-0479">Metal-binding</keyword>
<dbReference type="Gene3D" id="2.170.190.11">
    <property type="entry name" value="Molybdopterin biosynthesis moea protein, domain 3"/>
    <property type="match status" value="1"/>
</dbReference>
<dbReference type="Proteomes" id="UP000199065">
    <property type="component" value="Unassembled WGS sequence"/>
</dbReference>